<evidence type="ECO:0000256" key="2">
    <source>
        <dbReference type="ARBA" id="ARBA00012552"/>
    </source>
</evidence>
<evidence type="ECO:0000313" key="15">
    <source>
        <dbReference type="EMBL" id="OKL60737.1"/>
    </source>
</evidence>
<dbReference type="Gene3D" id="1.20.120.1080">
    <property type="match status" value="1"/>
</dbReference>
<keyword evidence="16" id="KW-1185">Reference proteome</keyword>
<evidence type="ECO:0000256" key="11">
    <source>
        <dbReference type="ARBA" id="ARBA00047984"/>
    </source>
</evidence>
<feature type="region of interest" description="Disordered" evidence="12">
    <location>
        <begin position="870"/>
        <end position="898"/>
    </location>
</feature>
<dbReference type="InterPro" id="IPR011545">
    <property type="entry name" value="DEAD/DEAH_box_helicase_dom"/>
</dbReference>
<feature type="compositionally biased region" description="Acidic residues" evidence="12">
    <location>
        <begin position="282"/>
        <end position="291"/>
    </location>
</feature>
<dbReference type="GO" id="GO:1990904">
    <property type="term" value="C:ribonucleoprotein complex"/>
    <property type="evidence" value="ECO:0007669"/>
    <property type="project" value="UniProtKB-ARBA"/>
</dbReference>
<dbReference type="PROSITE" id="PS51192">
    <property type="entry name" value="HELICASE_ATP_BIND_1"/>
    <property type="match status" value="1"/>
</dbReference>
<dbReference type="InterPro" id="IPR011709">
    <property type="entry name" value="DEAD-box_helicase_OB_fold"/>
</dbReference>
<accession>A0A1Q5Q9D2</accession>
<evidence type="ECO:0000256" key="10">
    <source>
        <dbReference type="ARBA" id="ARBA00022946"/>
    </source>
</evidence>
<dbReference type="EC" id="3.6.4.13" evidence="2"/>
<feature type="region of interest" description="Disordered" evidence="12">
    <location>
        <begin position="261"/>
        <end position="291"/>
    </location>
</feature>
<dbReference type="SUPFAM" id="SSF52540">
    <property type="entry name" value="P-loop containing nucleoside triphosphate hydrolases"/>
    <property type="match status" value="1"/>
</dbReference>
<dbReference type="Pfam" id="PF00271">
    <property type="entry name" value="Helicase_C"/>
    <property type="match status" value="1"/>
</dbReference>
<feature type="region of interest" description="Disordered" evidence="12">
    <location>
        <begin position="1"/>
        <end position="69"/>
    </location>
</feature>
<evidence type="ECO:0000259" key="13">
    <source>
        <dbReference type="PROSITE" id="PS51192"/>
    </source>
</evidence>
<keyword evidence="7" id="KW-0347">Helicase</keyword>
<dbReference type="GO" id="GO:0016787">
    <property type="term" value="F:hydrolase activity"/>
    <property type="evidence" value="ECO:0007669"/>
    <property type="project" value="UniProtKB-KW"/>
</dbReference>
<evidence type="ECO:0000313" key="16">
    <source>
        <dbReference type="Proteomes" id="UP000214365"/>
    </source>
</evidence>
<dbReference type="Proteomes" id="UP000214365">
    <property type="component" value="Unassembled WGS sequence"/>
</dbReference>
<keyword evidence="4" id="KW-0934">Plastid</keyword>
<dbReference type="Pfam" id="PF07717">
    <property type="entry name" value="OB_NTP_bind"/>
    <property type="match status" value="1"/>
</dbReference>
<dbReference type="GO" id="GO:0003723">
    <property type="term" value="F:RNA binding"/>
    <property type="evidence" value="ECO:0007669"/>
    <property type="project" value="UniProtKB-KW"/>
</dbReference>
<keyword evidence="8" id="KW-0067">ATP-binding</keyword>
<dbReference type="SMART" id="SM00490">
    <property type="entry name" value="HELICc"/>
    <property type="match status" value="1"/>
</dbReference>
<comment type="catalytic activity">
    <reaction evidence="11">
        <text>ATP + H2O = ADP + phosphate + H(+)</text>
        <dbReference type="Rhea" id="RHEA:13065"/>
        <dbReference type="ChEBI" id="CHEBI:15377"/>
        <dbReference type="ChEBI" id="CHEBI:15378"/>
        <dbReference type="ChEBI" id="CHEBI:30616"/>
        <dbReference type="ChEBI" id="CHEBI:43474"/>
        <dbReference type="ChEBI" id="CHEBI:456216"/>
        <dbReference type="EC" id="3.6.4.13"/>
    </reaction>
</comment>
<dbReference type="Pfam" id="PF21010">
    <property type="entry name" value="HA2_C"/>
    <property type="match status" value="1"/>
</dbReference>
<feature type="domain" description="Helicase C-terminal" evidence="14">
    <location>
        <begin position="922"/>
        <end position="1099"/>
    </location>
</feature>
<feature type="region of interest" description="Disordered" evidence="12">
    <location>
        <begin position="314"/>
        <end position="337"/>
    </location>
</feature>
<dbReference type="FunFam" id="3.40.50.300:FF:000500">
    <property type="entry name" value="ATP-dependent RNA helicase DHX29"/>
    <property type="match status" value="1"/>
</dbReference>
<evidence type="ECO:0000256" key="8">
    <source>
        <dbReference type="ARBA" id="ARBA00022840"/>
    </source>
</evidence>
<dbReference type="GO" id="GO:0005524">
    <property type="term" value="F:ATP binding"/>
    <property type="evidence" value="ECO:0007669"/>
    <property type="project" value="UniProtKB-KW"/>
</dbReference>
<feature type="compositionally biased region" description="Polar residues" evidence="12">
    <location>
        <begin position="58"/>
        <end position="69"/>
    </location>
</feature>
<dbReference type="InterPro" id="IPR001650">
    <property type="entry name" value="Helicase_C-like"/>
</dbReference>
<dbReference type="RefSeq" id="XP_020120858.1">
    <property type="nucleotide sequence ID" value="XM_020266752.1"/>
</dbReference>
<dbReference type="STRING" id="1441469.A0A1Q5Q9D2"/>
<keyword evidence="6" id="KW-0378">Hydrolase</keyword>
<reference evidence="15 16" key="1">
    <citation type="submission" date="2015-06" db="EMBL/GenBank/DDBJ databases">
        <title>Talaromyces atroroseus IBT 11181 draft genome.</title>
        <authorList>
            <person name="Rasmussen K.B."/>
            <person name="Rasmussen S."/>
            <person name="Petersen B."/>
            <person name="Sicheritz-Ponten T."/>
            <person name="Mortensen U.H."/>
            <person name="Thrane U."/>
        </authorList>
    </citation>
    <scope>NUCLEOTIDE SEQUENCE [LARGE SCALE GENOMIC DNA]</scope>
    <source>
        <strain evidence="15 16">IBT 11181</strain>
    </source>
</reference>
<feature type="compositionally biased region" description="Low complexity" evidence="12">
    <location>
        <begin position="30"/>
        <end position="46"/>
    </location>
</feature>
<dbReference type="InterPro" id="IPR002464">
    <property type="entry name" value="DNA/RNA_helicase_DEAH_CS"/>
</dbReference>
<comment type="subcellular location">
    <subcellularLocation>
        <location evidence="1">Plastid</location>
        <location evidence="1">Chloroplast</location>
    </subcellularLocation>
</comment>
<dbReference type="FunFam" id="3.40.50.300:FF:000819">
    <property type="entry name" value="ATP dependent RNA helicase, putative"/>
    <property type="match status" value="1"/>
</dbReference>
<dbReference type="Gene3D" id="3.40.50.300">
    <property type="entry name" value="P-loop containing nucleotide triphosphate hydrolases"/>
    <property type="match status" value="2"/>
</dbReference>
<dbReference type="PANTHER" id="PTHR18934">
    <property type="entry name" value="ATP-DEPENDENT RNA HELICASE"/>
    <property type="match status" value="1"/>
</dbReference>
<feature type="compositionally biased region" description="Basic residues" evidence="12">
    <location>
        <begin position="1"/>
        <end position="10"/>
    </location>
</feature>
<dbReference type="InterPro" id="IPR014001">
    <property type="entry name" value="Helicase_ATP-bd"/>
</dbReference>
<dbReference type="SMART" id="SM00847">
    <property type="entry name" value="HA2"/>
    <property type="match status" value="1"/>
</dbReference>
<evidence type="ECO:0000256" key="3">
    <source>
        <dbReference type="ARBA" id="ARBA00022528"/>
    </source>
</evidence>
<evidence type="ECO:0000256" key="12">
    <source>
        <dbReference type="SAM" id="MobiDB-lite"/>
    </source>
</evidence>
<keyword evidence="5" id="KW-0547">Nucleotide-binding</keyword>
<comment type="caution">
    <text evidence="15">The sequence shown here is derived from an EMBL/GenBank/DDBJ whole genome shotgun (WGS) entry which is preliminary data.</text>
</comment>
<dbReference type="PROSITE" id="PS00690">
    <property type="entry name" value="DEAH_ATP_HELICASE"/>
    <property type="match status" value="1"/>
</dbReference>
<dbReference type="EMBL" id="LFMY01000005">
    <property type="protein sequence ID" value="OKL60737.1"/>
    <property type="molecule type" value="Genomic_DNA"/>
</dbReference>
<dbReference type="OrthoDB" id="5600252at2759"/>
<keyword evidence="10" id="KW-0809">Transit peptide</keyword>
<evidence type="ECO:0000256" key="7">
    <source>
        <dbReference type="ARBA" id="ARBA00022806"/>
    </source>
</evidence>
<dbReference type="CDD" id="cd17917">
    <property type="entry name" value="DEXHc_RHA-like"/>
    <property type="match status" value="1"/>
</dbReference>
<gene>
    <name evidence="15" type="ORF">UA08_04430</name>
</gene>
<keyword evidence="9" id="KW-0694">RNA-binding</keyword>
<dbReference type="CDD" id="cd18791">
    <property type="entry name" value="SF2_C_RHA"/>
    <property type="match status" value="1"/>
</dbReference>
<dbReference type="Pfam" id="PF00270">
    <property type="entry name" value="DEAD"/>
    <property type="match status" value="1"/>
</dbReference>
<dbReference type="PANTHER" id="PTHR18934:SF145">
    <property type="entry name" value="ATP-DEPENDENT RNA HELICASE DHX57-RELATED"/>
    <property type="match status" value="1"/>
</dbReference>
<dbReference type="InterPro" id="IPR027417">
    <property type="entry name" value="P-loop_NTPase"/>
</dbReference>
<evidence type="ECO:0000256" key="4">
    <source>
        <dbReference type="ARBA" id="ARBA00022640"/>
    </source>
</evidence>
<feature type="domain" description="Helicase ATP-binding" evidence="13">
    <location>
        <begin position="671"/>
        <end position="842"/>
    </location>
</feature>
<name>A0A1Q5Q9D2_TALAT</name>
<dbReference type="PROSITE" id="PS51194">
    <property type="entry name" value="HELICASE_CTER"/>
    <property type="match status" value="1"/>
</dbReference>
<keyword evidence="3" id="KW-0150">Chloroplast</keyword>
<dbReference type="InterPro" id="IPR007502">
    <property type="entry name" value="Helicase-assoc_dom"/>
</dbReference>
<dbReference type="GO" id="GO:0003724">
    <property type="term" value="F:RNA helicase activity"/>
    <property type="evidence" value="ECO:0007669"/>
    <property type="project" value="UniProtKB-EC"/>
</dbReference>
<dbReference type="FunFam" id="1.20.120.1080:FF:000002">
    <property type="entry name" value="Putative ATP-dependent RNA helicase DHX36"/>
    <property type="match status" value="1"/>
</dbReference>
<evidence type="ECO:0000259" key="14">
    <source>
        <dbReference type="PROSITE" id="PS51194"/>
    </source>
</evidence>
<evidence type="ECO:0000256" key="1">
    <source>
        <dbReference type="ARBA" id="ARBA00004229"/>
    </source>
</evidence>
<evidence type="ECO:0000256" key="9">
    <source>
        <dbReference type="ARBA" id="ARBA00022884"/>
    </source>
</evidence>
<evidence type="ECO:0000256" key="6">
    <source>
        <dbReference type="ARBA" id="ARBA00022801"/>
    </source>
</evidence>
<proteinExistence type="predicted"/>
<evidence type="ECO:0000256" key="5">
    <source>
        <dbReference type="ARBA" id="ARBA00022741"/>
    </source>
</evidence>
<dbReference type="SMART" id="SM00487">
    <property type="entry name" value="DEXDc"/>
    <property type="match status" value="1"/>
</dbReference>
<dbReference type="GeneID" id="31004185"/>
<protein>
    <recommendedName>
        <fullName evidence="2">RNA helicase</fullName>
        <ecNumber evidence="2">3.6.4.13</ecNumber>
    </recommendedName>
</protein>
<sequence length="1433" mass="162796">MPPNKKKKKAASNPARGFATVSVPSKPKVAESTTVSSTAESSAVISEGERSPPVAESRQPQPEGSNEQNLQTLTPEELEKHFEEAELQILVDKYASKCKNEATRQVSRSETERRVLRSQANILNLSEWIPQDVQDRILALAQIEQDDLECPLERDLDGVREEELITKLWSLQVTIRKLGFSDIRVDSLLKYIISYHSGLASNAKGVNWNLEESLDWLALQCDSAELESYDKKKEPLWTTEEATSSWISDGSKRQYTQVSKLAQSKNHLEKTPNRPTPNTIEPDFDDSDSSLDPEEFADEYVSLKARLYQLRPQLFDQKPGGSGKKTRGRITGDDSDPKTRRLQLKLAKIEGDILFDRDTAEVKWLEKLYDLRRESAFIREKERTTTEKKVEDAVQPTVSEDAEDFVIVEPTESGDEALLGSIFTEDTSDEPPSQQDTTNACKLIRSFGESVGGTSPQKLLQEVCQARDPASKIVFKDLSAISYLNRKAVEIKWSKPQEELSPPSIENVSIKCNAFTVFVSMDSMATPTKQQAEGYISTLGLFLVSGSGSNSKESKAHMRLPGVWRDLYKEFYEIKKQREDETDKETIRHLRRLIQENHGKFEHDVVLSDNFKRRNGNVRQQSPEKLELLSSKTNADNLKGLWGEKSSTPYFQRMAESRKNLPIWAYKQDILDTLAKSQAIIICSETGSGKSTQIPSFIMENELANGRECKVFVTEPRRISAISLARRVSEELGERHQDLGTNRSLVGYAIRLESKMSQSTRLIFATTGVVVRMLERPNDLRDISHIVLDEVHERSIDSDFLLIVLRRLLVQRPDLKVVLTSATVDAKKFSDYLGGAPVLNIPGRTFPVQVKYLEDAIHLTRYRLEDSRSTSTIIDEDDEDHSSEEGKNNETGQSLRTTLEGYPYQTRDTVLKFDEYRLDYRLITKLLATIATRQELSHYSKAILVFMPGLAEIRRLHDEIGSDATFNQGWIIHTLHSSIASEDQEKAFLVPPEGTRKIVIATNIAETGITIPDITAVIDAGKEKVMRFDEKRQLSRLVESFISRANAKQRRGRAGRVQEGICFHLFTRYRHDNKLSEQQTPEMLRLSLQDLVLRVKICNLGDVESTLLEALDAPSSKNIRRAIESLKEVKALTSGEGLTALGKQLAKLPLDVWLGKLIIYGTIFKCLDACVSIAAILSSKSPFVNTLGSSSQRDAARLSFKRGDSDLLTVYNAYIAWKRTRETPGANEYSFCRKNFLSPQSLLNIEDIKMQLARVTGRNRQFFVVPERVDINSANDMIINSVIAWSFYPKLVTREKKGWRNVANNQNVSLHQTSVNKQADASIQWLSYYHIMQTRNRFYNAHETSAVESFAVALLCGDLEFKIYPGIISIDNNRIRFSVRDWKQMLAFKRFSMRVREVMTEIVRNPQKMLSHRQREWIELWQQIFSAKGVEKK</sequence>
<organism evidence="15 16">
    <name type="scientific">Talaromyces atroroseus</name>
    <dbReference type="NCBI Taxonomy" id="1441469"/>
    <lineage>
        <taxon>Eukaryota</taxon>
        <taxon>Fungi</taxon>
        <taxon>Dikarya</taxon>
        <taxon>Ascomycota</taxon>
        <taxon>Pezizomycotina</taxon>
        <taxon>Eurotiomycetes</taxon>
        <taxon>Eurotiomycetidae</taxon>
        <taxon>Eurotiales</taxon>
        <taxon>Trichocomaceae</taxon>
        <taxon>Talaromyces</taxon>
        <taxon>Talaromyces sect. Trachyspermi</taxon>
    </lineage>
</organism>